<dbReference type="AlphaFoldDB" id="A0A2A4X369"/>
<keyword evidence="6 9" id="KW-0378">Hydrolase</keyword>
<protein>
    <recommendedName>
        <fullName evidence="10">M18 family aminopeptidase</fullName>
        <ecNumber evidence="10">3.4.11.-</ecNumber>
    </recommendedName>
</protein>
<evidence type="ECO:0000256" key="2">
    <source>
        <dbReference type="ARBA" id="ARBA00008290"/>
    </source>
</evidence>
<dbReference type="InterPro" id="IPR001948">
    <property type="entry name" value="Peptidase_M18"/>
</dbReference>
<reference evidence="12" key="1">
    <citation type="submission" date="2017-08" db="EMBL/GenBank/DDBJ databases">
        <title>A dynamic microbial community with high functional redundancy inhabits the cold, oxic subseafloor aquifer.</title>
        <authorList>
            <person name="Tully B.J."/>
            <person name="Wheat C.G."/>
            <person name="Glazer B.T."/>
            <person name="Huber J.A."/>
        </authorList>
    </citation>
    <scope>NUCLEOTIDE SEQUENCE [LARGE SCALE GENOMIC DNA]</scope>
</reference>
<keyword evidence="5 9" id="KW-0479">Metal-binding</keyword>
<dbReference type="GO" id="GO:0005737">
    <property type="term" value="C:cytoplasm"/>
    <property type="evidence" value="ECO:0007669"/>
    <property type="project" value="UniProtKB-ARBA"/>
</dbReference>
<evidence type="ECO:0000256" key="8">
    <source>
        <dbReference type="ARBA" id="ARBA00023049"/>
    </source>
</evidence>
<dbReference type="SUPFAM" id="SSF101821">
    <property type="entry name" value="Aminopeptidase/glucanase lid domain"/>
    <property type="match status" value="1"/>
</dbReference>
<dbReference type="GO" id="GO:0008270">
    <property type="term" value="F:zinc ion binding"/>
    <property type="evidence" value="ECO:0007669"/>
    <property type="project" value="InterPro"/>
</dbReference>
<dbReference type="SUPFAM" id="SSF53187">
    <property type="entry name" value="Zn-dependent exopeptidases"/>
    <property type="match status" value="1"/>
</dbReference>
<keyword evidence="4 9" id="KW-0645">Protease</keyword>
<evidence type="ECO:0000256" key="1">
    <source>
        <dbReference type="ARBA" id="ARBA00001947"/>
    </source>
</evidence>
<dbReference type="PRINTS" id="PR00932">
    <property type="entry name" value="AMINO1PTASE"/>
</dbReference>
<keyword evidence="3 9" id="KW-0031">Aminopeptidase</keyword>
<evidence type="ECO:0000256" key="3">
    <source>
        <dbReference type="ARBA" id="ARBA00022438"/>
    </source>
</evidence>
<evidence type="ECO:0000256" key="10">
    <source>
        <dbReference type="RuleBase" id="RU004387"/>
    </source>
</evidence>
<evidence type="ECO:0000256" key="4">
    <source>
        <dbReference type="ARBA" id="ARBA00022670"/>
    </source>
</evidence>
<evidence type="ECO:0000256" key="6">
    <source>
        <dbReference type="ARBA" id="ARBA00022801"/>
    </source>
</evidence>
<dbReference type="Pfam" id="PF02127">
    <property type="entry name" value="Peptidase_M18"/>
    <property type="match status" value="1"/>
</dbReference>
<dbReference type="Gene3D" id="3.40.630.10">
    <property type="entry name" value="Zn peptidases"/>
    <property type="match status" value="1"/>
</dbReference>
<dbReference type="GO" id="GO:0004177">
    <property type="term" value="F:aminopeptidase activity"/>
    <property type="evidence" value="ECO:0007669"/>
    <property type="project" value="UniProtKB-KW"/>
</dbReference>
<evidence type="ECO:0000256" key="5">
    <source>
        <dbReference type="ARBA" id="ARBA00022723"/>
    </source>
</evidence>
<dbReference type="PANTHER" id="PTHR28570">
    <property type="entry name" value="ASPARTYL AMINOPEPTIDASE"/>
    <property type="match status" value="1"/>
</dbReference>
<dbReference type="GO" id="GO:0008237">
    <property type="term" value="F:metallopeptidase activity"/>
    <property type="evidence" value="ECO:0007669"/>
    <property type="project" value="UniProtKB-KW"/>
</dbReference>
<comment type="similarity">
    <text evidence="2 9">Belongs to the peptidase M18 family.</text>
</comment>
<evidence type="ECO:0000256" key="9">
    <source>
        <dbReference type="RuleBase" id="RU004386"/>
    </source>
</evidence>
<comment type="caution">
    <text evidence="11">The sequence shown here is derived from an EMBL/GenBank/DDBJ whole genome shotgun (WGS) entry which is preliminary data.</text>
</comment>
<dbReference type="EC" id="3.4.11.-" evidence="10"/>
<dbReference type="Proteomes" id="UP000218775">
    <property type="component" value="Unassembled WGS sequence"/>
</dbReference>
<dbReference type="GO" id="GO:0006508">
    <property type="term" value="P:proteolysis"/>
    <property type="evidence" value="ECO:0007669"/>
    <property type="project" value="UniProtKB-KW"/>
</dbReference>
<dbReference type="InterPro" id="IPR023358">
    <property type="entry name" value="Peptidase_M18_dom2"/>
</dbReference>
<dbReference type="PANTHER" id="PTHR28570:SF3">
    <property type="entry name" value="ASPARTYL AMINOPEPTIDASE"/>
    <property type="match status" value="1"/>
</dbReference>
<accession>A0A2A4X369</accession>
<evidence type="ECO:0000256" key="7">
    <source>
        <dbReference type="ARBA" id="ARBA00022833"/>
    </source>
</evidence>
<keyword evidence="7 9" id="KW-0862">Zinc</keyword>
<evidence type="ECO:0000313" key="11">
    <source>
        <dbReference type="EMBL" id="PCI76549.1"/>
    </source>
</evidence>
<proteinExistence type="inferred from homology"/>
<sequence length="426" mass="47356">MQTLFNEFKELIDSTPSPHHVKSYLQKRLLKAGFSPLKENKVWALEPGKKYIVSRGCTTTCIVMAKKSVKQTKILVSHLDTPALKLRPHPIFFDEGFAFFRTEVYGGPHLYSWMNRKLQLAGAYWEDSTLEPVLGTVTQNFFLPTCPIHLDKEANRKPSPIQKHHQLSVFIGEVKEGMDEKTYLNNFFSKHFSINVPLSFDFYFTVNSSPYFIDDLEQKIAAPRIDNSASVFASLKAMEQAQPQEHTILISTFFHHEEVGSGSYQGAASNLLPSLLSRLLSALNIDTENQAAITYSSSILSLDNAHAFWPLDKSKYDKPNSPILGHGPALKATSSMRYATSPAMVALIKKIAKKANIPLQFSVPHSDHPAGSTLGPLVAKTSGIPTIDIGLGQCSMHGAEEMMDLRDLDSLIKLLQSYLASNEKSA</sequence>
<name>A0A2A4X369_UNCAE</name>
<comment type="cofactor">
    <cofactor evidence="1 10">
        <name>Zn(2+)</name>
        <dbReference type="ChEBI" id="CHEBI:29105"/>
    </cofactor>
</comment>
<dbReference type="Gene3D" id="2.30.250.10">
    <property type="entry name" value="Aminopeptidase i, Domain 2"/>
    <property type="match status" value="1"/>
</dbReference>
<keyword evidence="8 9" id="KW-0482">Metalloprotease</keyword>
<organism evidence="11 12">
    <name type="scientific">Aerophobetes bacterium</name>
    <dbReference type="NCBI Taxonomy" id="2030807"/>
    <lineage>
        <taxon>Bacteria</taxon>
        <taxon>Candidatus Aerophobota</taxon>
    </lineage>
</organism>
<dbReference type="EMBL" id="NVUK01000027">
    <property type="protein sequence ID" value="PCI76549.1"/>
    <property type="molecule type" value="Genomic_DNA"/>
</dbReference>
<evidence type="ECO:0000313" key="12">
    <source>
        <dbReference type="Proteomes" id="UP000218775"/>
    </source>
</evidence>
<gene>
    <name evidence="11" type="ORF">COB21_04255</name>
</gene>